<dbReference type="Proteomes" id="UP000244334">
    <property type="component" value="Unassembled WGS sequence"/>
</dbReference>
<comment type="caution">
    <text evidence="1">The sequence shown here is derived from an EMBL/GenBank/DDBJ whole genome shotgun (WGS) entry which is preliminary data.</text>
</comment>
<proteinExistence type="predicted"/>
<reference evidence="1" key="1">
    <citation type="submission" date="2018-04" db="EMBL/GenBank/DDBJ databases">
        <title>Genomes of the Obligate Erwinia dacicola and Facultative Enterobacter sp. OLF Endosymbionts of the Olive Fruit fly, Bactrocera oleae.</title>
        <authorList>
            <person name="Estes A.M."/>
            <person name="Hearn D.J."/>
            <person name="Agarwal S."/>
            <person name="Pierson E.A."/>
            <person name="Dunning-Hotopp J.C."/>
        </authorList>
    </citation>
    <scope>NUCLEOTIDE SEQUENCE [LARGE SCALE GENOMIC DNA]</scope>
    <source>
        <strain evidence="1">Oroville</strain>
    </source>
</reference>
<protein>
    <recommendedName>
        <fullName evidence="3">Phage tail protein</fullName>
    </recommendedName>
</protein>
<evidence type="ECO:0008006" key="3">
    <source>
        <dbReference type="Google" id="ProtNLM"/>
    </source>
</evidence>
<dbReference type="EMBL" id="LJAM02000008">
    <property type="protein sequence ID" value="RAP72890.1"/>
    <property type="molecule type" value="Genomic_DNA"/>
</dbReference>
<organism evidence="1 2">
    <name type="scientific">Candidatus Erwinia dacicola</name>
    <dbReference type="NCBI Taxonomy" id="252393"/>
    <lineage>
        <taxon>Bacteria</taxon>
        <taxon>Pseudomonadati</taxon>
        <taxon>Pseudomonadota</taxon>
        <taxon>Gammaproteobacteria</taxon>
        <taxon>Enterobacterales</taxon>
        <taxon>Erwiniaceae</taxon>
        <taxon>Erwinia</taxon>
    </lineage>
</organism>
<gene>
    <name evidence="1" type="ORF">ACZ87_00283</name>
</gene>
<evidence type="ECO:0000313" key="1">
    <source>
        <dbReference type="EMBL" id="RAP72890.1"/>
    </source>
</evidence>
<evidence type="ECO:0000313" key="2">
    <source>
        <dbReference type="Proteomes" id="UP000244334"/>
    </source>
</evidence>
<keyword evidence="2" id="KW-1185">Reference proteome</keyword>
<dbReference type="AlphaFoldDB" id="A0A328TRH5"/>
<name>A0A328TRH5_9GAMM</name>
<sequence length="198" mass="22741">MNDFLKKLAGMMLPSWMDQGEPQKLLKAAQTFWAEVYSWITWPLRQFDPLTCNETILGLIAWDRDISRFNGEPLKLFRRRVAYAFVNAADAGSVQGFINIFDRLGIGYVELLERQPGIDWDVILVRVTDSQISDNTQLMIQIIRQYGRTCRRYQFEVITSETLAIRAGWEQGEYVVYPARIAGTETSSATFSARLQGE</sequence>
<dbReference type="RefSeq" id="WP_162475319.1">
    <property type="nucleotide sequence ID" value="NZ_LJAM02000008.1"/>
</dbReference>
<accession>A0A328TRH5</accession>